<proteinExistence type="predicted"/>
<gene>
    <name evidence="2" type="ORF">Fot_01030</name>
</gene>
<evidence type="ECO:0000313" key="2">
    <source>
        <dbReference type="EMBL" id="KAL2556291.1"/>
    </source>
</evidence>
<dbReference type="EMBL" id="JBFOLJ010000001">
    <property type="protein sequence ID" value="KAL2556291.1"/>
    <property type="molecule type" value="Genomic_DNA"/>
</dbReference>
<reference evidence="3" key="1">
    <citation type="submission" date="2024-07" db="EMBL/GenBank/DDBJ databases">
        <title>Two chromosome-level genome assemblies of Korean endemic species Abeliophyllum distichum and Forsythia ovata (Oleaceae).</title>
        <authorList>
            <person name="Jang H."/>
        </authorList>
    </citation>
    <scope>NUCLEOTIDE SEQUENCE [LARGE SCALE GENOMIC DNA]</scope>
</reference>
<evidence type="ECO:0000313" key="3">
    <source>
        <dbReference type="Proteomes" id="UP001604277"/>
    </source>
</evidence>
<dbReference type="AlphaFoldDB" id="A0ABD1X2U0"/>
<name>A0ABD1X2U0_9LAMI</name>
<accession>A0ABD1X2U0</accession>
<comment type="caution">
    <text evidence="2">The sequence shown here is derived from an EMBL/GenBank/DDBJ whole genome shotgun (WGS) entry which is preliminary data.</text>
</comment>
<evidence type="ECO:0000256" key="1">
    <source>
        <dbReference type="SAM" id="MobiDB-lite"/>
    </source>
</evidence>
<dbReference type="Proteomes" id="UP001604277">
    <property type="component" value="Unassembled WGS sequence"/>
</dbReference>
<feature type="region of interest" description="Disordered" evidence="1">
    <location>
        <begin position="50"/>
        <end position="74"/>
    </location>
</feature>
<feature type="compositionally biased region" description="Basic and acidic residues" evidence="1">
    <location>
        <begin position="50"/>
        <end position="63"/>
    </location>
</feature>
<sequence length="100" mass="11212">MAMQSTTFGSPEDGLDAVEEIQALIWKAKECSIKRGKTLAHAFSQQMRPLDEDRFSGNNKELDENSPSLDRTTVDQFDRNVCSQTYASKSDCSTLLLYSL</sequence>
<protein>
    <submittedName>
        <fullName evidence="2">Uncharacterized protein</fullName>
    </submittedName>
</protein>
<keyword evidence="3" id="KW-1185">Reference proteome</keyword>
<organism evidence="2 3">
    <name type="scientific">Forsythia ovata</name>
    <dbReference type="NCBI Taxonomy" id="205694"/>
    <lineage>
        <taxon>Eukaryota</taxon>
        <taxon>Viridiplantae</taxon>
        <taxon>Streptophyta</taxon>
        <taxon>Embryophyta</taxon>
        <taxon>Tracheophyta</taxon>
        <taxon>Spermatophyta</taxon>
        <taxon>Magnoliopsida</taxon>
        <taxon>eudicotyledons</taxon>
        <taxon>Gunneridae</taxon>
        <taxon>Pentapetalae</taxon>
        <taxon>asterids</taxon>
        <taxon>lamiids</taxon>
        <taxon>Lamiales</taxon>
        <taxon>Oleaceae</taxon>
        <taxon>Forsythieae</taxon>
        <taxon>Forsythia</taxon>
    </lineage>
</organism>